<accession>A0A2P5DNN0</accession>
<dbReference type="AlphaFoldDB" id="A0A2P5DNN0"/>
<dbReference type="OrthoDB" id="10488661at2759"/>
<evidence type="ECO:0000313" key="3">
    <source>
        <dbReference type="Proteomes" id="UP000237000"/>
    </source>
</evidence>
<feature type="transmembrane region" description="Helical" evidence="1">
    <location>
        <begin position="42"/>
        <end position="64"/>
    </location>
</feature>
<proteinExistence type="predicted"/>
<protein>
    <recommendedName>
        <fullName evidence="4">Transmembrane protein</fullName>
    </recommendedName>
</protein>
<dbReference type="InParanoid" id="A0A2P5DNN0"/>
<sequence>MAVDEITEDVFSLNINDSISAQNSNNPTVQNVPMEGNFNALFNIRLLVIIYDYIFFHYVILFFFPRAFNF</sequence>
<dbReference type="Proteomes" id="UP000237000">
    <property type="component" value="Unassembled WGS sequence"/>
</dbReference>
<keyword evidence="1" id="KW-1133">Transmembrane helix</keyword>
<evidence type="ECO:0008006" key="4">
    <source>
        <dbReference type="Google" id="ProtNLM"/>
    </source>
</evidence>
<organism evidence="2 3">
    <name type="scientific">Trema orientale</name>
    <name type="common">Charcoal tree</name>
    <name type="synonym">Celtis orientalis</name>
    <dbReference type="NCBI Taxonomy" id="63057"/>
    <lineage>
        <taxon>Eukaryota</taxon>
        <taxon>Viridiplantae</taxon>
        <taxon>Streptophyta</taxon>
        <taxon>Embryophyta</taxon>
        <taxon>Tracheophyta</taxon>
        <taxon>Spermatophyta</taxon>
        <taxon>Magnoliopsida</taxon>
        <taxon>eudicotyledons</taxon>
        <taxon>Gunneridae</taxon>
        <taxon>Pentapetalae</taxon>
        <taxon>rosids</taxon>
        <taxon>fabids</taxon>
        <taxon>Rosales</taxon>
        <taxon>Cannabaceae</taxon>
        <taxon>Trema</taxon>
    </lineage>
</organism>
<reference evidence="3" key="1">
    <citation type="submission" date="2016-06" db="EMBL/GenBank/DDBJ databases">
        <title>Parallel loss of symbiosis genes in relatives of nitrogen-fixing non-legume Parasponia.</title>
        <authorList>
            <person name="Van Velzen R."/>
            <person name="Holmer R."/>
            <person name="Bu F."/>
            <person name="Rutten L."/>
            <person name="Van Zeijl A."/>
            <person name="Liu W."/>
            <person name="Santuari L."/>
            <person name="Cao Q."/>
            <person name="Sharma T."/>
            <person name="Shen D."/>
            <person name="Roswanjaya Y."/>
            <person name="Wardhani T."/>
            <person name="Kalhor M.S."/>
            <person name="Jansen J."/>
            <person name="Van den Hoogen J."/>
            <person name="Gungor B."/>
            <person name="Hartog M."/>
            <person name="Hontelez J."/>
            <person name="Verver J."/>
            <person name="Yang W.-C."/>
            <person name="Schijlen E."/>
            <person name="Repin R."/>
            <person name="Schilthuizen M."/>
            <person name="Schranz E."/>
            <person name="Heidstra R."/>
            <person name="Miyata K."/>
            <person name="Fedorova E."/>
            <person name="Kohlen W."/>
            <person name="Bisseling T."/>
            <person name="Smit S."/>
            <person name="Geurts R."/>
        </authorList>
    </citation>
    <scope>NUCLEOTIDE SEQUENCE [LARGE SCALE GENOMIC DNA]</scope>
    <source>
        <strain evidence="3">cv. RG33-2</strain>
    </source>
</reference>
<evidence type="ECO:0000256" key="1">
    <source>
        <dbReference type="SAM" id="Phobius"/>
    </source>
</evidence>
<keyword evidence="3" id="KW-1185">Reference proteome</keyword>
<dbReference type="EMBL" id="JXTC01000259">
    <property type="protein sequence ID" value="PON74881.1"/>
    <property type="molecule type" value="Genomic_DNA"/>
</dbReference>
<keyword evidence="1" id="KW-0812">Transmembrane</keyword>
<gene>
    <name evidence="2" type="ORF">TorRG33x02_246550</name>
</gene>
<name>A0A2P5DNN0_TREOI</name>
<comment type="caution">
    <text evidence="2">The sequence shown here is derived from an EMBL/GenBank/DDBJ whole genome shotgun (WGS) entry which is preliminary data.</text>
</comment>
<evidence type="ECO:0000313" key="2">
    <source>
        <dbReference type="EMBL" id="PON74881.1"/>
    </source>
</evidence>
<keyword evidence="1" id="KW-0472">Membrane</keyword>